<keyword evidence="5" id="KW-0653">Protein transport</keyword>
<dbReference type="SUPFAM" id="SSF48371">
    <property type="entry name" value="ARM repeat"/>
    <property type="match status" value="1"/>
</dbReference>
<reference evidence="8" key="1">
    <citation type="submission" date="2017-02" db="UniProtKB">
        <authorList>
            <consortium name="WormBaseParasite"/>
        </authorList>
    </citation>
    <scope>IDENTIFICATION</scope>
</reference>
<keyword evidence="6" id="KW-0472">Membrane</keyword>
<dbReference type="GO" id="GO:0006606">
    <property type="term" value="P:protein import into nucleus"/>
    <property type="evidence" value="ECO:0007669"/>
    <property type="project" value="InterPro"/>
</dbReference>
<feature type="transmembrane region" description="Helical" evidence="6">
    <location>
        <begin position="6"/>
        <end position="31"/>
    </location>
</feature>
<dbReference type="InterPro" id="IPR011989">
    <property type="entry name" value="ARM-like"/>
</dbReference>
<proteinExistence type="predicted"/>
<evidence type="ECO:0000259" key="7">
    <source>
        <dbReference type="Pfam" id="PF25574"/>
    </source>
</evidence>
<evidence type="ECO:0000256" key="2">
    <source>
        <dbReference type="ARBA" id="ARBA00022448"/>
    </source>
</evidence>
<keyword evidence="3" id="KW-0963">Cytoplasm</keyword>
<dbReference type="InterPro" id="IPR016024">
    <property type="entry name" value="ARM-type_fold"/>
</dbReference>
<keyword evidence="6" id="KW-0812">Transmembrane</keyword>
<organism evidence="8">
    <name type="scientific">Anisakis simplex</name>
    <name type="common">Herring worm</name>
    <dbReference type="NCBI Taxonomy" id="6269"/>
    <lineage>
        <taxon>Eukaryota</taxon>
        <taxon>Metazoa</taxon>
        <taxon>Ecdysozoa</taxon>
        <taxon>Nematoda</taxon>
        <taxon>Chromadorea</taxon>
        <taxon>Rhabditida</taxon>
        <taxon>Spirurina</taxon>
        <taxon>Ascaridomorpha</taxon>
        <taxon>Ascaridoidea</taxon>
        <taxon>Anisakidae</taxon>
        <taxon>Anisakis</taxon>
        <taxon>Anisakis simplex complex</taxon>
    </lineage>
</organism>
<dbReference type="GO" id="GO:0005737">
    <property type="term" value="C:cytoplasm"/>
    <property type="evidence" value="ECO:0007669"/>
    <property type="project" value="UniProtKB-SubCell"/>
</dbReference>
<dbReference type="InterPro" id="IPR058584">
    <property type="entry name" value="IMB1_TNPO1-like_TPR"/>
</dbReference>
<evidence type="ECO:0000256" key="4">
    <source>
        <dbReference type="ARBA" id="ARBA00022737"/>
    </source>
</evidence>
<evidence type="ECO:0000313" key="8">
    <source>
        <dbReference type="WBParaSite" id="ASIM_0000219601-mRNA-1"/>
    </source>
</evidence>
<dbReference type="WBParaSite" id="ASIM_0000219601-mRNA-1">
    <property type="protein sequence ID" value="ASIM_0000219601-mRNA-1"/>
    <property type="gene ID" value="ASIM_0000219601"/>
</dbReference>
<evidence type="ECO:0000256" key="5">
    <source>
        <dbReference type="ARBA" id="ARBA00022927"/>
    </source>
</evidence>
<dbReference type="PANTHER" id="PTHR10527">
    <property type="entry name" value="IMPORTIN BETA"/>
    <property type="match status" value="1"/>
</dbReference>
<dbReference type="InterPro" id="IPR040122">
    <property type="entry name" value="Importin_beta"/>
</dbReference>
<dbReference type="Gene3D" id="1.25.10.10">
    <property type="entry name" value="Leucine-rich Repeat Variant"/>
    <property type="match status" value="1"/>
</dbReference>
<protein>
    <submittedName>
        <fullName evidence="8">Transportin-3</fullName>
    </submittedName>
</protein>
<name>A0A0M3J3T3_ANISI</name>
<keyword evidence="6" id="KW-1133">Transmembrane helix</keyword>
<feature type="domain" description="Importin subunit beta-1/Transportin-1-like TPR repeats" evidence="7">
    <location>
        <begin position="33"/>
        <end position="158"/>
    </location>
</feature>
<evidence type="ECO:0000256" key="6">
    <source>
        <dbReference type="SAM" id="Phobius"/>
    </source>
</evidence>
<keyword evidence="2" id="KW-0813">Transport</keyword>
<accession>A0A0M3J3T3</accession>
<sequence length="278" mass="31477">LLFFSIVVIIIVIYYCCYLLFLLFIILFLLARILDANKRVQEAACSAFATLEEEANMELVPYLSEILATLAEAFNRYQAKNLLILYDAVGTLADSVGSNLNQPQYVQTLMEPLMAKWSSLSDDDKELFPLLECLSSVATALHVSFLPFCEPVFRRCTALIGRCLQQVQLAVERPAEYDMPDKDFLIVALDLLSGLAEGLSDHIDQLVASSQIVALIYQCSMVLKISMCVWEIGSFDSGVVIRHFFHLCVFAVKFQREFSVICLKHRMCLCIVRNFRKV</sequence>
<keyword evidence="4" id="KW-0677">Repeat</keyword>
<dbReference type="Pfam" id="PF25574">
    <property type="entry name" value="TPR_IMB1"/>
    <property type="match status" value="1"/>
</dbReference>
<comment type="subcellular location">
    <subcellularLocation>
        <location evidence="1">Cytoplasm</location>
    </subcellularLocation>
</comment>
<evidence type="ECO:0000256" key="3">
    <source>
        <dbReference type="ARBA" id="ARBA00022490"/>
    </source>
</evidence>
<dbReference type="AlphaFoldDB" id="A0A0M3J3T3"/>
<evidence type="ECO:0000256" key="1">
    <source>
        <dbReference type="ARBA" id="ARBA00004496"/>
    </source>
</evidence>